<protein>
    <recommendedName>
        <fullName evidence="2">Signal transduction histidine kinase internal region domain-containing protein</fullName>
    </recommendedName>
</protein>
<proteinExistence type="predicted"/>
<comment type="caution">
    <text evidence="3">The sequence shown here is derived from an EMBL/GenBank/DDBJ whole genome shotgun (WGS) entry which is preliminary data.</text>
</comment>
<feature type="domain" description="Signal transduction histidine kinase internal region" evidence="2">
    <location>
        <begin position="178"/>
        <end position="257"/>
    </location>
</feature>
<organism evidence="3 4">
    <name type="scientific">Robertkochia marina</name>
    <dbReference type="NCBI Taxonomy" id="1227945"/>
    <lineage>
        <taxon>Bacteria</taxon>
        <taxon>Pseudomonadati</taxon>
        <taxon>Bacteroidota</taxon>
        <taxon>Flavobacteriia</taxon>
        <taxon>Flavobacteriales</taxon>
        <taxon>Flavobacteriaceae</taxon>
        <taxon>Robertkochia</taxon>
    </lineage>
</organism>
<dbReference type="InterPro" id="IPR010559">
    <property type="entry name" value="Sig_transdc_His_kin_internal"/>
</dbReference>
<dbReference type="Proteomes" id="UP000305939">
    <property type="component" value="Unassembled WGS sequence"/>
</dbReference>
<feature type="transmembrane region" description="Helical" evidence="1">
    <location>
        <begin position="135"/>
        <end position="158"/>
    </location>
</feature>
<feature type="transmembrane region" description="Helical" evidence="1">
    <location>
        <begin position="57"/>
        <end position="76"/>
    </location>
</feature>
<dbReference type="EMBL" id="SSMC01000003">
    <property type="protein sequence ID" value="THD66723.1"/>
    <property type="molecule type" value="Genomic_DNA"/>
</dbReference>
<dbReference type="GO" id="GO:0016020">
    <property type="term" value="C:membrane"/>
    <property type="evidence" value="ECO:0007669"/>
    <property type="project" value="InterPro"/>
</dbReference>
<keyword evidence="1" id="KW-0812">Transmembrane</keyword>
<dbReference type="AlphaFoldDB" id="A0A4S3M184"/>
<feature type="transmembrane region" description="Helical" evidence="1">
    <location>
        <begin position="20"/>
        <end position="37"/>
    </location>
</feature>
<feature type="transmembrane region" description="Helical" evidence="1">
    <location>
        <begin position="88"/>
        <end position="110"/>
    </location>
</feature>
<evidence type="ECO:0000313" key="4">
    <source>
        <dbReference type="Proteomes" id="UP000305939"/>
    </source>
</evidence>
<gene>
    <name evidence="3" type="ORF">E7Z59_13145</name>
</gene>
<dbReference type="Pfam" id="PF06580">
    <property type="entry name" value="His_kinase"/>
    <property type="match status" value="1"/>
</dbReference>
<keyword evidence="1" id="KW-1133">Transmembrane helix</keyword>
<reference evidence="3 4" key="1">
    <citation type="submission" date="2019-04" db="EMBL/GenBank/DDBJ databases">
        <title>Draft genome sequence of Robertkochia marina CC-AMO-30D.</title>
        <authorList>
            <person name="Hameed A."/>
            <person name="Lin S.-Y."/>
            <person name="Shahina M."/>
            <person name="Lai W.-A."/>
            <person name="Young C.-C."/>
        </authorList>
    </citation>
    <scope>NUCLEOTIDE SEQUENCE [LARGE SCALE GENOMIC DNA]</scope>
    <source>
        <strain evidence="3 4">CC-AMO-30D</strain>
    </source>
</reference>
<evidence type="ECO:0000259" key="2">
    <source>
        <dbReference type="Pfam" id="PF06580"/>
    </source>
</evidence>
<keyword evidence="4" id="KW-1185">Reference proteome</keyword>
<evidence type="ECO:0000256" key="1">
    <source>
        <dbReference type="SAM" id="Phobius"/>
    </source>
</evidence>
<dbReference type="InterPro" id="IPR050640">
    <property type="entry name" value="Bact_2-comp_sensor_kinase"/>
</dbReference>
<name>A0A4S3M184_9FLAO</name>
<dbReference type="GO" id="GO:0000155">
    <property type="term" value="F:phosphorelay sensor kinase activity"/>
    <property type="evidence" value="ECO:0007669"/>
    <property type="project" value="InterPro"/>
</dbReference>
<keyword evidence="1" id="KW-0472">Membrane</keyword>
<dbReference type="PANTHER" id="PTHR34220:SF7">
    <property type="entry name" value="SENSOR HISTIDINE KINASE YPDA"/>
    <property type="match status" value="1"/>
</dbReference>
<dbReference type="PANTHER" id="PTHR34220">
    <property type="entry name" value="SENSOR HISTIDINE KINASE YPDA"/>
    <property type="match status" value="1"/>
</dbReference>
<evidence type="ECO:0000313" key="3">
    <source>
        <dbReference type="EMBL" id="THD66723.1"/>
    </source>
</evidence>
<accession>A0A4S3M184</accession>
<dbReference type="OrthoDB" id="9809908at2"/>
<sequence>MSVREFILSDKREYHLLRHLLFWILWGGFFSITRTLNPYVYMTTGRFPDYFKSAAETFFFLLPQTFLIYPVLYLVLPKYVFKQRYFHAILWFIFFYVVALCAHAIILMYIPWDKIPWLSNAKLFLTTLPFQEKFFLAYLASMQGSITGVSLAASFKMFKHFYSKSLRNQELQRENSAAQLRLLMAQVHPHFMFNTLNNIYSQAQVESPKSAKMIMELSNILRYILDEGKKDWVPLDNELQMIVDYLNLEKIRYDKKLDLHYSFPKTGNDHNIAPLLLLPFVENCFKHGASKMIDHPWINIKAELTQETFSIKLRNGKKNKVSAGKERMGTGIENVRRRLALLYPGRHTLEIRDEEDVFMVNLQIVFGSADATVPENNLNSELEYEFT</sequence>